<name>A0A9P0GQK2_PHACE</name>
<feature type="region of interest" description="Disordered" evidence="1">
    <location>
        <begin position="18"/>
        <end position="37"/>
    </location>
</feature>
<accession>A0A9P0GQK2</accession>
<evidence type="ECO:0000313" key="4">
    <source>
        <dbReference type="Proteomes" id="UP001153737"/>
    </source>
</evidence>
<feature type="compositionally biased region" description="Polar residues" evidence="1">
    <location>
        <begin position="568"/>
        <end position="607"/>
    </location>
</feature>
<dbReference type="InterPro" id="IPR036420">
    <property type="entry name" value="BRCT_dom_sf"/>
</dbReference>
<feature type="compositionally biased region" description="Low complexity" evidence="1">
    <location>
        <begin position="536"/>
        <end position="550"/>
    </location>
</feature>
<dbReference type="PANTHER" id="PTHR14625:SF3">
    <property type="entry name" value="MICROCEPHALIN"/>
    <property type="match status" value="1"/>
</dbReference>
<feature type="domain" description="BRCT" evidence="2">
    <location>
        <begin position="1065"/>
        <end position="1130"/>
    </location>
</feature>
<dbReference type="InterPro" id="IPR001357">
    <property type="entry name" value="BRCT_dom"/>
</dbReference>
<dbReference type="Proteomes" id="UP001153737">
    <property type="component" value="Chromosome 8"/>
</dbReference>
<dbReference type="OrthoDB" id="2384350at2759"/>
<dbReference type="PROSITE" id="PS50172">
    <property type="entry name" value="BRCT"/>
    <property type="match status" value="2"/>
</dbReference>
<proteinExistence type="predicted"/>
<evidence type="ECO:0000256" key="1">
    <source>
        <dbReference type="SAM" id="MobiDB-lite"/>
    </source>
</evidence>
<feature type="compositionally biased region" description="Basic and acidic residues" evidence="1">
    <location>
        <begin position="729"/>
        <end position="739"/>
    </location>
</feature>
<dbReference type="InterPro" id="IPR022047">
    <property type="entry name" value="Microcephalin-like"/>
</dbReference>
<feature type="region of interest" description="Disordered" evidence="1">
    <location>
        <begin position="895"/>
        <end position="918"/>
    </location>
</feature>
<dbReference type="GO" id="GO:0000278">
    <property type="term" value="P:mitotic cell cycle"/>
    <property type="evidence" value="ECO:0007669"/>
    <property type="project" value="TreeGrafter"/>
</dbReference>
<feature type="region of interest" description="Disordered" evidence="1">
    <location>
        <begin position="661"/>
        <end position="792"/>
    </location>
</feature>
<reference evidence="3" key="2">
    <citation type="submission" date="2022-10" db="EMBL/GenBank/DDBJ databases">
        <authorList>
            <consortium name="ENA_rothamsted_submissions"/>
            <consortium name="culmorum"/>
            <person name="King R."/>
        </authorList>
    </citation>
    <scope>NUCLEOTIDE SEQUENCE</scope>
</reference>
<dbReference type="PANTHER" id="PTHR14625">
    <property type="entry name" value="MICROCEPHALIN"/>
    <property type="match status" value="1"/>
</dbReference>
<feature type="region of interest" description="Disordered" evidence="1">
    <location>
        <begin position="116"/>
        <end position="145"/>
    </location>
</feature>
<dbReference type="AlphaFoldDB" id="A0A9P0GQK2"/>
<gene>
    <name evidence="3" type="ORF">PHAECO_LOCUS11845</name>
</gene>
<dbReference type="CDD" id="cd17716">
    <property type="entry name" value="BRCT_microcephalin_rpt1"/>
    <property type="match status" value="1"/>
</dbReference>
<feature type="region of interest" description="Disordered" evidence="1">
    <location>
        <begin position="533"/>
        <end position="631"/>
    </location>
</feature>
<organism evidence="3 4">
    <name type="scientific">Phaedon cochleariae</name>
    <name type="common">Mustard beetle</name>
    <dbReference type="NCBI Taxonomy" id="80249"/>
    <lineage>
        <taxon>Eukaryota</taxon>
        <taxon>Metazoa</taxon>
        <taxon>Ecdysozoa</taxon>
        <taxon>Arthropoda</taxon>
        <taxon>Hexapoda</taxon>
        <taxon>Insecta</taxon>
        <taxon>Pterygota</taxon>
        <taxon>Neoptera</taxon>
        <taxon>Endopterygota</taxon>
        <taxon>Coleoptera</taxon>
        <taxon>Polyphaga</taxon>
        <taxon>Cucujiformia</taxon>
        <taxon>Chrysomeloidea</taxon>
        <taxon>Chrysomelidae</taxon>
        <taxon>Chrysomelinae</taxon>
        <taxon>Chrysomelini</taxon>
        <taxon>Phaedon</taxon>
    </lineage>
</organism>
<feature type="domain" description="BRCT" evidence="2">
    <location>
        <begin position="154"/>
        <end position="244"/>
    </location>
</feature>
<keyword evidence="4" id="KW-1185">Reference proteome</keyword>
<dbReference type="Pfam" id="PF12738">
    <property type="entry name" value="PTCB-BRCT"/>
    <property type="match status" value="1"/>
</dbReference>
<dbReference type="EMBL" id="OU896714">
    <property type="protein sequence ID" value="CAH1179298.1"/>
    <property type="molecule type" value="Genomic_DNA"/>
</dbReference>
<feature type="region of interest" description="Disordered" evidence="1">
    <location>
        <begin position="472"/>
        <end position="491"/>
    </location>
</feature>
<dbReference type="Gene3D" id="3.40.50.10190">
    <property type="entry name" value="BRCT domain"/>
    <property type="match status" value="3"/>
</dbReference>
<protein>
    <recommendedName>
        <fullName evidence="2">BRCT domain-containing protein</fullName>
    </recommendedName>
</protein>
<evidence type="ECO:0000259" key="2">
    <source>
        <dbReference type="PROSITE" id="PS50172"/>
    </source>
</evidence>
<feature type="compositionally biased region" description="Polar residues" evidence="1">
    <location>
        <begin position="674"/>
        <end position="707"/>
    </location>
</feature>
<sequence>MKAKFSTGYLTPQLKATKQVPKTGRPSGSNVNSGRIEGRMPQINDSIYEKIMSCPLKRKLVLSIIESEKDNIEEYKKKLAMKESKENSASPLNKVQKKYQCESPTALLRRRALEQQNLKTPSGSKSDSLSNDNGSLCGSRTSSRQSVAAHSPVPFDKLLNGVVAYVEIKSKDQDRSAGVKALTNSMGATIKDTFTRDVTHVIFKDGSFTTYQKANLMNIHLVSVLWLEACRSSGMKVSESKFPALGTDAYDHNVSSICSQMQKEYEDIIKEEYQRSILTGTPLPSTKALIDRRRTIMTPNVSATHYSRNNFSQEFSSSQDKEIADILCRGRRTQNFSKNIHHEVESSPELTSDDDSDMVALIDGKIISTKTKNVHIAESSLGDQVGKTCENSTIHDYIINDSMDLTTLATEVNNISSKEKVFPNTPDDIYNVKTPKIISSKAKRPTTGKVKSGKILDRLACTSEVVSKKRISNSTEKIESSKNDTKISDVASNEEMSSLQLSFSPKVQILSKNVSVASPNIVKGETTTSMSTLEISSDTTKTSVRKSTSTNMSSLQISTKNCDRSTDTTKTSVGKSTNTNMSSLQISTENSDRLSGTNMSPQNTTELENTKEKQSFLNKTSVERVSGSNNKSFNSVNSFSPLQQDVMNSLLNLLDDKLEKSPDNVTRRKRMNVKNKNTELTKSQNTNIPKKSQGRKSIQNDISNQNIDQEKRYSRRKTIHCVNTRSKTQKTENVGKADQLKYGSSSDSSENECNKNRRARKLYNPDDSIGELESSDDKEREHKRLKGKKRKSDEGVFIRPNIVPIKPNVFVSLRAKQLIDKRNLNVDSILNKEPSDSNLEPLISLGKKKVKKGKSTEKVANSGDDDEQRELAEELLANKNRVEKNIEVNLKTCDKTPRRDSERDLSKHTNIGDEIESKDSKNIKQALRPRKKNIGDQITPIKSTSDEKEMKTPQNIHKVPRSVASLPKKTKSNIKTTPLSKNISQSVGPNQRRCSVRMSQRVLNKIDFNSTQSSSERTPSRNRRSSLEFQAKSTLKKKNLKIDKAKKPSVVCTKMHKDDIMVFNQIVRKLGVFVVEDEVTSKTTHLVAGEPKRTINMLRAIANGCWILKKEWLFKSLEAGKWLPEEDFEECDFSPIVQKSRMQRQAFGRTYSLDVFRDCGPIFIAKDTIPRCSDLRELVTSCKGEDAANSRNARIVVGQLMKQDGVVCVTVNWILDSITLGKRMPFKKYIFESNRRSIAV</sequence>
<dbReference type="Pfam" id="PF00533">
    <property type="entry name" value="BRCT"/>
    <property type="match status" value="1"/>
</dbReference>
<evidence type="ECO:0000313" key="3">
    <source>
        <dbReference type="EMBL" id="CAH1179298.1"/>
    </source>
</evidence>
<dbReference type="SMART" id="SM00292">
    <property type="entry name" value="BRCT"/>
    <property type="match status" value="3"/>
</dbReference>
<feature type="compositionally biased region" description="Polar residues" evidence="1">
    <location>
        <begin position="973"/>
        <end position="1017"/>
    </location>
</feature>
<dbReference type="CDD" id="cd17751">
    <property type="entry name" value="BRCT_microcephalin_rpt3"/>
    <property type="match status" value="1"/>
</dbReference>
<feature type="region of interest" description="Disordered" evidence="1">
    <location>
        <begin position="965"/>
        <end position="1027"/>
    </location>
</feature>
<reference evidence="3" key="1">
    <citation type="submission" date="2022-01" db="EMBL/GenBank/DDBJ databases">
        <authorList>
            <person name="King R."/>
        </authorList>
    </citation>
    <scope>NUCLEOTIDE SEQUENCE</scope>
</reference>
<feature type="compositionally biased region" description="Basic and acidic residues" evidence="1">
    <location>
        <begin position="476"/>
        <end position="487"/>
    </location>
</feature>
<feature type="compositionally biased region" description="Polar residues" evidence="1">
    <location>
        <begin position="551"/>
        <end position="560"/>
    </location>
</feature>
<dbReference type="SUPFAM" id="SSF52113">
    <property type="entry name" value="BRCT domain"/>
    <property type="match status" value="3"/>
</dbReference>
<dbReference type="CDD" id="cd17736">
    <property type="entry name" value="BRCT_microcephalin_rpt2"/>
    <property type="match status" value="1"/>
</dbReference>